<comment type="caution">
    <text evidence="2">The sequence shown here is derived from an EMBL/GenBank/DDBJ whole genome shotgun (WGS) entry which is preliminary data.</text>
</comment>
<evidence type="ECO:0000313" key="2">
    <source>
        <dbReference type="EMBL" id="KAH8026914.1"/>
    </source>
</evidence>
<gene>
    <name evidence="2" type="ORF">HPB51_000095</name>
</gene>
<organism evidence="2 3">
    <name type="scientific">Rhipicephalus microplus</name>
    <name type="common">Cattle tick</name>
    <name type="synonym">Boophilus microplus</name>
    <dbReference type="NCBI Taxonomy" id="6941"/>
    <lineage>
        <taxon>Eukaryota</taxon>
        <taxon>Metazoa</taxon>
        <taxon>Ecdysozoa</taxon>
        <taxon>Arthropoda</taxon>
        <taxon>Chelicerata</taxon>
        <taxon>Arachnida</taxon>
        <taxon>Acari</taxon>
        <taxon>Parasitiformes</taxon>
        <taxon>Ixodida</taxon>
        <taxon>Ixodoidea</taxon>
        <taxon>Ixodidae</taxon>
        <taxon>Rhipicephalinae</taxon>
        <taxon>Rhipicephalus</taxon>
        <taxon>Boophilus</taxon>
    </lineage>
</organism>
<evidence type="ECO:0000256" key="1">
    <source>
        <dbReference type="SAM" id="MobiDB-lite"/>
    </source>
</evidence>
<accession>A0A9J6DYD6</accession>
<sequence length="109" mass="12467">MKTGQNQQIRGRRHNIAGQTPRAAGEMRLQFHPADAEDAWEQRVRRVGVIGTASVESCPHTGRRPSPKPLLACAFYPRSGETRSFARTHMFREPRTNDVFSQILREHRC</sequence>
<keyword evidence="3" id="KW-1185">Reference proteome</keyword>
<name>A0A9J6DYD6_RHIMP</name>
<protein>
    <submittedName>
        <fullName evidence="2">Uncharacterized protein</fullName>
    </submittedName>
</protein>
<dbReference type="AlphaFoldDB" id="A0A9J6DYD6"/>
<proteinExistence type="predicted"/>
<dbReference type="EMBL" id="JABSTU010000006">
    <property type="protein sequence ID" value="KAH8026914.1"/>
    <property type="molecule type" value="Genomic_DNA"/>
</dbReference>
<dbReference type="Proteomes" id="UP000821866">
    <property type="component" value="Chromosome 4"/>
</dbReference>
<reference evidence="2" key="2">
    <citation type="submission" date="2021-09" db="EMBL/GenBank/DDBJ databases">
        <authorList>
            <person name="Jia N."/>
            <person name="Wang J."/>
            <person name="Shi W."/>
            <person name="Du L."/>
            <person name="Sun Y."/>
            <person name="Zhan W."/>
            <person name="Jiang J."/>
            <person name="Wang Q."/>
            <person name="Zhang B."/>
            <person name="Ji P."/>
            <person name="Sakyi L.B."/>
            <person name="Cui X."/>
            <person name="Yuan T."/>
            <person name="Jiang B."/>
            <person name="Yang W."/>
            <person name="Lam T.T.-Y."/>
            <person name="Chang Q."/>
            <person name="Ding S."/>
            <person name="Wang X."/>
            <person name="Zhu J."/>
            <person name="Ruan X."/>
            <person name="Zhao L."/>
            <person name="Wei J."/>
            <person name="Que T."/>
            <person name="Du C."/>
            <person name="Cheng J."/>
            <person name="Dai P."/>
            <person name="Han X."/>
            <person name="Huang E."/>
            <person name="Gao Y."/>
            <person name="Liu J."/>
            <person name="Shao H."/>
            <person name="Ye R."/>
            <person name="Li L."/>
            <person name="Wei W."/>
            <person name="Wang X."/>
            <person name="Wang C."/>
            <person name="Huo Q."/>
            <person name="Li W."/>
            <person name="Guo W."/>
            <person name="Chen H."/>
            <person name="Chen S."/>
            <person name="Zhou L."/>
            <person name="Zhou L."/>
            <person name="Ni X."/>
            <person name="Tian J."/>
            <person name="Zhou Y."/>
            <person name="Sheng Y."/>
            <person name="Liu T."/>
            <person name="Pan Y."/>
            <person name="Xia L."/>
            <person name="Li J."/>
            <person name="Zhao F."/>
            <person name="Cao W."/>
        </authorList>
    </citation>
    <scope>NUCLEOTIDE SEQUENCE</scope>
    <source>
        <strain evidence="2">Rmic-2018</strain>
        <tissue evidence="2">Larvae</tissue>
    </source>
</reference>
<reference evidence="2" key="1">
    <citation type="journal article" date="2020" name="Cell">
        <title>Large-Scale Comparative Analyses of Tick Genomes Elucidate Their Genetic Diversity and Vector Capacities.</title>
        <authorList>
            <consortium name="Tick Genome and Microbiome Consortium (TIGMIC)"/>
            <person name="Jia N."/>
            <person name="Wang J."/>
            <person name="Shi W."/>
            <person name="Du L."/>
            <person name="Sun Y."/>
            <person name="Zhan W."/>
            <person name="Jiang J.F."/>
            <person name="Wang Q."/>
            <person name="Zhang B."/>
            <person name="Ji P."/>
            <person name="Bell-Sakyi L."/>
            <person name="Cui X.M."/>
            <person name="Yuan T.T."/>
            <person name="Jiang B.G."/>
            <person name="Yang W.F."/>
            <person name="Lam T.T."/>
            <person name="Chang Q.C."/>
            <person name="Ding S.J."/>
            <person name="Wang X.J."/>
            <person name="Zhu J.G."/>
            <person name="Ruan X.D."/>
            <person name="Zhao L."/>
            <person name="Wei J.T."/>
            <person name="Ye R.Z."/>
            <person name="Que T.C."/>
            <person name="Du C.H."/>
            <person name="Zhou Y.H."/>
            <person name="Cheng J.X."/>
            <person name="Dai P.F."/>
            <person name="Guo W.B."/>
            <person name="Han X.H."/>
            <person name="Huang E.J."/>
            <person name="Li L.F."/>
            <person name="Wei W."/>
            <person name="Gao Y.C."/>
            <person name="Liu J.Z."/>
            <person name="Shao H.Z."/>
            <person name="Wang X."/>
            <person name="Wang C.C."/>
            <person name="Yang T.C."/>
            <person name="Huo Q.B."/>
            <person name="Li W."/>
            <person name="Chen H.Y."/>
            <person name="Chen S.E."/>
            <person name="Zhou L.G."/>
            <person name="Ni X.B."/>
            <person name="Tian J.H."/>
            <person name="Sheng Y."/>
            <person name="Liu T."/>
            <person name="Pan Y.S."/>
            <person name="Xia L.Y."/>
            <person name="Li J."/>
            <person name="Zhao F."/>
            <person name="Cao W.C."/>
        </authorList>
    </citation>
    <scope>NUCLEOTIDE SEQUENCE</scope>
    <source>
        <strain evidence="2">Rmic-2018</strain>
    </source>
</reference>
<evidence type="ECO:0000313" key="3">
    <source>
        <dbReference type="Proteomes" id="UP000821866"/>
    </source>
</evidence>
<feature type="region of interest" description="Disordered" evidence="1">
    <location>
        <begin position="1"/>
        <end position="22"/>
    </location>
</feature>